<evidence type="ECO:0000259" key="2">
    <source>
        <dbReference type="Pfam" id="PF00582"/>
    </source>
</evidence>
<keyword evidence="4" id="KW-1185">Reference proteome</keyword>
<dbReference type="Pfam" id="PF00582">
    <property type="entry name" value="Usp"/>
    <property type="match status" value="1"/>
</dbReference>
<dbReference type="PANTHER" id="PTHR46553:SF3">
    <property type="entry name" value="ADENINE NUCLEOTIDE ALPHA HYDROLASES-LIKE SUPERFAMILY PROTEIN"/>
    <property type="match status" value="1"/>
</dbReference>
<dbReference type="InterPro" id="IPR006015">
    <property type="entry name" value="Universal_stress_UspA"/>
</dbReference>
<comment type="similarity">
    <text evidence="1">Belongs to the universal stress protein A family.</text>
</comment>
<gene>
    <name evidence="3" type="ORF">BJP25_12010</name>
</gene>
<name>A0A1Q9LR10_9PSEU</name>
<evidence type="ECO:0000313" key="4">
    <source>
        <dbReference type="Proteomes" id="UP000186040"/>
    </source>
</evidence>
<accession>A0A1Q9LR10</accession>
<dbReference type="SUPFAM" id="SSF52402">
    <property type="entry name" value="Adenine nucleotide alpha hydrolases-like"/>
    <property type="match status" value="1"/>
</dbReference>
<evidence type="ECO:0000313" key="3">
    <source>
        <dbReference type="EMBL" id="OLR94469.1"/>
    </source>
</evidence>
<comment type="caution">
    <text evidence="3">The sequence shown here is derived from an EMBL/GenBank/DDBJ whole genome shotgun (WGS) entry which is preliminary data.</text>
</comment>
<evidence type="ECO:0000256" key="1">
    <source>
        <dbReference type="ARBA" id="ARBA00008791"/>
    </source>
</evidence>
<dbReference type="Proteomes" id="UP000186040">
    <property type="component" value="Unassembled WGS sequence"/>
</dbReference>
<dbReference type="InterPro" id="IPR006016">
    <property type="entry name" value="UspA"/>
</dbReference>
<organism evidence="3 4">
    <name type="scientific">Actinokineospora bangkokensis</name>
    <dbReference type="NCBI Taxonomy" id="1193682"/>
    <lineage>
        <taxon>Bacteria</taxon>
        <taxon>Bacillati</taxon>
        <taxon>Actinomycetota</taxon>
        <taxon>Actinomycetes</taxon>
        <taxon>Pseudonocardiales</taxon>
        <taxon>Pseudonocardiaceae</taxon>
        <taxon>Actinokineospora</taxon>
    </lineage>
</organism>
<feature type="domain" description="UspA" evidence="2">
    <location>
        <begin position="7"/>
        <end position="124"/>
    </location>
</feature>
<protein>
    <recommendedName>
        <fullName evidence="2">UspA domain-containing protein</fullName>
    </recommendedName>
</protein>
<dbReference type="RefSeq" id="WP_075973849.1">
    <property type="nucleotide sequence ID" value="NZ_MKQR01000007.1"/>
</dbReference>
<sequence>MSTTGFVVVGVDGSATARTALMWATEEAARRHLAVRVVTAHTAGSPEPVVATAQVADVTGSYPEVRIEHHRLDGPPGRTLVEAAEDAALLVVGSRGATGVLSTLLGSATAYCLRHAHCPVVVVPPASTTQPVVAQDTAVPPLTPGPLL</sequence>
<dbReference type="AlphaFoldDB" id="A0A1Q9LR10"/>
<dbReference type="PANTHER" id="PTHR46553">
    <property type="entry name" value="ADENINE NUCLEOTIDE ALPHA HYDROLASES-LIKE SUPERFAMILY PROTEIN"/>
    <property type="match status" value="1"/>
</dbReference>
<proteinExistence type="inferred from homology"/>
<reference evidence="3 4" key="1">
    <citation type="submission" date="2016-10" db="EMBL/GenBank/DDBJ databases">
        <title>The Draft Genome Sequence of Actinokineospora bangkokensis 44EHWT reveals the biosynthetic pathway of antifungal compounds Thailandins with unusual extender unit butylmalonyl-CoA.</title>
        <authorList>
            <person name="Greule A."/>
            <person name="Intra B."/>
            <person name="Flemming S."/>
            <person name="Rommel M.G."/>
            <person name="Panbangred W."/>
            <person name="Bechthold A."/>
        </authorList>
    </citation>
    <scope>NUCLEOTIDE SEQUENCE [LARGE SCALE GENOMIC DNA]</scope>
    <source>
        <strain evidence="3 4">44EHW</strain>
    </source>
</reference>
<dbReference type="STRING" id="1193682.BJP25_12010"/>
<dbReference type="OrthoDB" id="6174426at2"/>
<dbReference type="PRINTS" id="PR01438">
    <property type="entry name" value="UNVRSLSTRESS"/>
</dbReference>
<dbReference type="EMBL" id="MKQR01000007">
    <property type="protein sequence ID" value="OLR94469.1"/>
    <property type="molecule type" value="Genomic_DNA"/>
</dbReference>
<dbReference type="InterPro" id="IPR014729">
    <property type="entry name" value="Rossmann-like_a/b/a_fold"/>
</dbReference>
<dbReference type="Gene3D" id="3.40.50.620">
    <property type="entry name" value="HUPs"/>
    <property type="match status" value="1"/>
</dbReference>